<dbReference type="AlphaFoldDB" id="A0A2P2QXD6"/>
<proteinExistence type="predicted"/>
<protein>
    <submittedName>
        <fullName evidence="1">Uncharacterized protein</fullName>
    </submittedName>
</protein>
<dbReference type="EMBL" id="GGEC01091131">
    <property type="protein sequence ID" value="MBX71615.1"/>
    <property type="molecule type" value="Transcribed_RNA"/>
</dbReference>
<evidence type="ECO:0000313" key="1">
    <source>
        <dbReference type="EMBL" id="MBX71615.1"/>
    </source>
</evidence>
<name>A0A2P2QXD6_RHIMU</name>
<reference evidence="1" key="1">
    <citation type="submission" date="2018-02" db="EMBL/GenBank/DDBJ databases">
        <title>Rhizophora mucronata_Transcriptome.</title>
        <authorList>
            <person name="Meera S.P."/>
            <person name="Sreeshan A."/>
            <person name="Augustine A."/>
        </authorList>
    </citation>
    <scope>NUCLEOTIDE SEQUENCE</scope>
    <source>
        <tissue evidence="1">Leaf</tissue>
    </source>
</reference>
<sequence>MNWLMLLRTETWNDTFEHMLVNSEQKEEKISIFLIC</sequence>
<accession>A0A2P2QXD6</accession>
<organism evidence="1">
    <name type="scientific">Rhizophora mucronata</name>
    <name type="common">Asiatic mangrove</name>
    <dbReference type="NCBI Taxonomy" id="61149"/>
    <lineage>
        <taxon>Eukaryota</taxon>
        <taxon>Viridiplantae</taxon>
        <taxon>Streptophyta</taxon>
        <taxon>Embryophyta</taxon>
        <taxon>Tracheophyta</taxon>
        <taxon>Spermatophyta</taxon>
        <taxon>Magnoliopsida</taxon>
        <taxon>eudicotyledons</taxon>
        <taxon>Gunneridae</taxon>
        <taxon>Pentapetalae</taxon>
        <taxon>rosids</taxon>
        <taxon>fabids</taxon>
        <taxon>Malpighiales</taxon>
        <taxon>Rhizophoraceae</taxon>
        <taxon>Rhizophora</taxon>
    </lineage>
</organism>